<dbReference type="AlphaFoldDB" id="A0A7I9V9F3"/>
<evidence type="ECO:0000256" key="1">
    <source>
        <dbReference type="SAM" id="MobiDB-lite"/>
    </source>
</evidence>
<keyword evidence="3" id="KW-1185">Reference proteome</keyword>
<organism evidence="2 3">
    <name type="scientific">Gordonia spumicola</name>
    <dbReference type="NCBI Taxonomy" id="589161"/>
    <lineage>
        <taxon>Bacteria</taxon>
        <taxon>Bacillati</taxon>
        <taxon>Actinomycetota</taxon>
        <taxon>Actinomycetes</taxon>
        <taxon>Mycobacteriales</taxon>
        <taxon>Gordoniaceae</taxon>
        <taxon>Gordonia</taxon>
    </lineage>
</organism>
<name>A0A7I9V9F3_9ACTN</name>
<accession>A0A7I9V9F3</accession>
<dbReference type="EMBL" id="BJOV01000005">
    <property type="protein sequence ID" value="GEE01945.1"/>
    <property type="molecule type" value="Genomic_DNA"/>
</dbReference>
<evidence type="ECO:0000313" key="3">
    <source>
        <dbReference type="Proteomes" id="UP000444960"/>
    </source>
</evidence>
<evidence type="ECO:0000313" key="2">
    <source>
        <dbReference type="EMBL" id="GEE01945.1"/>
    </source>
</evidence>
<reference evidence="3" key="1">
    <citation type="submission" date="2019-06" db="EMBL/GenBank/DDBJ databases">
        <title>Gordonia isolated from sludge of a wastewater treatment plant.</title>
        <authorList>
            <person name="Tamura T."/>
            <person name="Aoyama K."/>
            <person name="Kang Y."/>
            <person name="Saito S."/>
            <person name="Akiyama N."/>
            <person name="Yazawa K."/>
            <person name="Gonoi T."/>
            <person name="Mikami Y."/>
        </authorList>
    </citation>
    <scope>NUCLEOTIDE SEQUENCE [LARGE SCALE GENOMIC DNA]</scope>
    <source>
        <strain evidence="3">NBRC 107696</strain>
    </source>
</reference>
<feature type="region of interest" description="Disordered" evidence="1">
    <location>
        <begin position="47"/>
        <end position="73"/>
    </location>
</feature>
<proteinExistence type="predicted"/>
<protein>
    <submittedName>
        <fullName evidence="2">Uncharacterized protein</fullName>
    </submittedName>
</protein>
<comment type="caution">
    <text evidence="2">The sequence shown here is derived from an EMBL/GenBank/DDBJ whole genome shotgun (WGS) entry which is preliminary data.</text>
</comment>
<feature type="region of interest" description="Disordered" evidence="1">
    <location>
        <begin position="1"/>
        <end position="27"/>
    </location>
</feature>
<gene>
    <name evidence="2" type="ORF">nbrc107696_23910</name>
</gene>
<sequence>MADTPYLGVNEEDPVIPEGHRISSPSPKPASIGLLIFLLSEENFQEKPSSLRSSGKEKVSSPRRLQPIEGRVW</sequence>
<dbReference type="Proteomes" id="UP000444960">
    <property type="component" value="Unassembled WGS sequence"/>
</dbReference>